<dbReference type="InterPro" id="IPR011234">
    <property type="entry name" value="Fumarylacetoacetase-like_C"/>
</dbReference>
<protein>
    <submittedName>
        <fullName evidence="4">2-keto-4-pentenoate hydratase</fullName>
        <ecNumber evidence="4">4.2.1.80</ecNumber>
    </submittedName>
</protein>
<feature type="compositionally biased region" description="Polar residues" evidence="2">
    <location>
        <begin position="9"/>
        <end position="29"/>
    </location>
</feature>
<dbReference type="InterPro" id="IPR017632">
    <property type="entry name" value="2-oxopent-4-enoate_hydratase"/>
</dbReference>
<dbReference type="GO" id="GO:0008684">
    <property type="term" value="F:2-oxopent-4-enoate hydratase activity"/>
    <property type="evidence" value="ECO:0007669"/>
    <property type="project" value="UniProtKB-EC"/>
</dbReference>
<dbReference type="PANTHER" id="PTHR30143:SF0">
    <property type="entry name" value="2-KETO-4-PENTENOATE HYDRATASE"/>
    <property type="match status" value="1"/>
</dbReference>
<dbReference type="EC" id="4.2.1.80" evidence="4"/>
<sequence>MQAGLPSAFATSSPRPARTNPSRSLDNTANLSMTPELMITLGDELYSALNARNTLEPLTDRCPDMTIEDAYRVQQRVVGRRLDAGETVVGKKIGVTSKAVMDMLGVYQPDFGYLLSGMVYGEGQTIALDTLIQPKAEGEIAFILKKDLIGPGITNAEVLAATECVMPCFEIVDSRIRDWKIKIQDTVADNASCGVFVLGDRAVSARAVDLSTCGMVLEKNGEIIGTGAGAAALGSPVNAVAWLANTLGRLGIPLKAGEVILSGALAAMAVVKPGDNFRVSIGGIGSCSVRFA</sequence>
<evidence type="ECO:0000313" key="4">
    <source>
        <dbReference type="EMBL" id="SBP89755.1"/>
    </source>
</evidence>
<feature type="region of interest" description="Disordered" evidence="2">
    <location>
        <begin position="1"/>
        <end position="29"/>
    </location>
</feature>
<feature type="domain" description="Fumarylacetoacetase-like C-terminal" evidence="3">
    <location>
        <begin position="119"/>
        <end position="290"/>
    </location>
</feature>
<dbReference type="PANTHER" id="PTHR30143">
    <property type="entry name" value="ACID HYDRATASE"/>
    <property type="match status" value="1"/>
</dbReference>
<dbReference type="NCBIfam" id="TIGR03220">
    <property type="entry name" value="catechol_dmpE"/>
    <property type="match status" value="1"/>
</dbReference>
<reference evidence="4 5" key="1">
    <citation type="submission" date="2016-06" db="EMBL/GenBank/DDBJ databases">
        <authorList>
            <person name="Kjaerup R.B."/>
            <person name="Dalgaard T.S."/>
            <person name="Juul-Madsen H.R."/>
        </authorList>
    </citation>
    <scope>NUCLEOTIDE SEQUENCE [LARGE SCALE GENOMIC DNA]</scope>
    <source>
        <strain evidence="4 5">DSM 16361</strain>
    </source>
</reference>
<evidence type="ECO:0000256" key="1">
    <source>
        <dbReference type="ARBA" id="ARBA00023239"/>
    </source>
</evidence>
<organism evidence="4 5">
    <name type="scientific">Thiomonas delicata</name>
    <name type="common">Thiomonas cuprina</name>
    <dbReference type="NCBI Taxonomy" id="364030"/>
    <lineage>
        <taxon>Bacteria</taxon>
        <taxon>Pseudomonadati</taxon>
        <taxon>Pseudomonadota</taxon>
        <taxon>Betaproteobacteria</taxon>
        <taxon>Burkholderiales</taxon>
        <taxon>Thiomonas</taxon>
    </lineage>
</organism>
<keyword evidence="1 4" id="KW-0456">Lyase</keyword>
<dbReference type="InterPro" id="IPR050772">
    <property type="entry name" value="Hydratase-Decarb/MhpD_sf"/>
</dbReference>
<dbReference type="SUPFAM" id="SSF56529">
    <property type="entry name" value="FAH"/>
    <property type="match status" value="1"/>
</dbReference>
<dbReference type="Gene3D" id="3.90.850.10">
    <property type="entry name" value="Fumarylacetoacetase-like, C-terminal domain"/>
    <property type="match status" value="1"/>
</dbReference>
<dbReference type="GO" id="GO:0005737">
    <property type="term" value="C:cytoplasm"/>
    <property type="evidence" value="ECO:0007669"/>
    <property type="project" value="TreeGrafter"/>
</dbReference>
<keyword evidence="5" id="KW-1185">Reference proteome</keyword>
<proteinExistence type="predicted"/>
<evidence type="ECO:0000313" key="5">
    <source>
        <dbReference type="Proteomes" id="UP000214566"/>
    </source>
</evidence>
<dbReference type="Proteomes" id="UP000214566">
    <property type="component" value="Unassembled WGS sequence"/>
</dbReference>
<evidence type="ECO:0000259" key="3">
    <source>
        <dbReference type="Pfam" id="PF01557"/>
    </source>
</evidence>
<dbReference type="AlphaFoldDB" id="A0A238D934"/>
<gene>
    <name evidence="4" type="primary">mhpD</name>
    <name evidence="4" type="ORF">THIARS_80279</name>
</gene>
<accession>A0A238D934</accession>
<dbReference type="Pfam" id="PF01557">
    <property type="entry name" value="FAA_hydrolase"/>
    <property type="match status" value="1"/>
</dbReference>
<dbReference type="InterPro" id="IPR036663">
    <property type="entry name" value="Fumarylacetoacetase_C_sf"/>
</dbReference>
<dbReference type="EMBL" id="FLMQ01000057">
    <property type="protein sequence ID" value="SBP89755.1"/>
    <property type="molecule type" value="Genomic_DNA"/>
</dbReference>
<name>A0A238D934_THIDL</name>
<evidence type="ECO:0000256" key="2">
    <source>
        <dbReference type="SAM" id="MobiDB-lite"/>
    </source>
</evidence>